<proteinExistence type="predicted"/>
<comment type="caution">
    <text evidence="3">The sequence shown here is derived from an EMBL/GenBank/DDBJ whole genome shotgun (WGS) entry which is preliminary data.</text>
</comment>
<name>A0A9W6JJQ2_9HYPH</name>
<evidence type="ECO:0000313" key="4">
    <source>
        <dbReference type="Proteomes" id="UP001143364"/>
    </source>
</evidence>
<feature type="region of interest" description="Disordered" evidence="1">
    <location>
        <begin position="112"/>
        <end position="155"/>
    </location>
</feature>
<keyword evidence="4" id="KW-1185">Reference proteome</keyword>
<accession>A0A9W6JJQ2</accession>
<reference evidence="3" key="1">
    <citation type="journal article" date="2014" name="Int. J. Syst. Evol. Microbiol.">
        <title>Complete genome sequence of Corynebacterium casei LMG S-19264T (=DSM 44701T), isolated from a smear-ripened cheese.</title>
        <authorList>
            <consortium name="US DOE Joint Genome Institute (JGI-PGF)"/>
            <person name="Walter F."/>
            <person name="Albersmeier A."/>
            <person name="Kalinowski J."/>
            <person name="Ruckert C."/>
        </authorList>
    </citation>
    <scope>NUCLEOTIDE SEQUENCE</scope>
    <source>
        <strain evidence="3">VKM B-2555</strain>
    </source>
</reference>
<feature type="compositionally biased region" description="Polar residues" evidence="1">
    <location>
        <begin position="130"/>
        <end position="141"/>
    </location>
</feature>
<reference evidence="3" key="2">
    <citation type="submission" date="2023-01" db="EMBL/GenBank/DDBJ databases">
        <authorList>
            <person name="Sun Q."/>
            <person name="Evtushenko L."/>
        </authorList>
    </citation>
    <scope>NUCLEOTIDE SEQUENCE</scope>
    <source>
        <strain evidence="3">VKM B-2555</strain>
    </source>
</reference>
<dbReference type="InterPro" id="IPR000182">
    <property type="entry name" value="GNAT_dom"/>
</dbReference>
<dbReference type="SUPFAM" id="SSF55729">
    <property type="entry name" value="Acyl-CoA N-acyltransferases (Nat)"/>
    <property type="match status" value="1"/>
</dbReference>
<evidence type="ECO:0000313" key="3">
    <source>
        <dbReference type="EMBL" id="GLK77661.1"/>
    </source>
</evidence>
<feature type="compositionally biased region" description="Low complexity" evidence="1">
    <location>
        <begin position="115"/>
        <end position="129"/>
    </location>
</feature>
<dbReference type="Proteomes" id="UP001143364">
    <property type="component" value="Unassembled WGS sequence"/>
</dbReference>
<feature type="domain" description="N-acetyltransferase" evidence="2">
    <location>
        <begin position="16"/>
        <end position="96"/>
    </location>
</feature>
<evidence type="ECO:0000259" key="2">
    <source>
        <dbReference type="Pfam" id="PF00583"/>
    </source>
</evidence>
<dbReference type="GO" id="GO:0016747">
    <property type="term" value="F:acyltransferase activity, transferring groups other than amino-acyl groups"/>
    <property type="evidence" value="ECO:0007669"/>
    <property type="project" value="InterPro"/>
</dbReference>
<dbReference type="InterPro" id="IPR016181">
    <property type="entry name" value="Acyl_CoA_acyltransferase"/>
</dbReference>
<dbReference type="AlphaFoldDB" id="A0A9W6JJQ2"/>
<organism evidence="3 4">
    <name type="scientific">Methylopila jiangsuensis</name>
    <dbReference type="NCBI Taxonomy" id="586230"/>
    <lineage>
        <taxon>Bacteria</taxon>
        <taxon>Pseudomonadati</taxon>
        <taxon>Pseudomonadota</taxon>
        <taxon>Alphaproteobacteria</taxon>
        <taxon>Hyphomicrobiales</taxon>
        <taxon>Methylopilaceae</taxon>
        <taxon>Methylopila</taxon>
    </lineage>
</organism>
<dbReference type="EMBL" id="BSFK01000016">
    <property type="protein sequence ID" value="GLK77661.1"/>
    <property type="molecule type" value="Genomic_DNA"/>
</dbReference>
<evidence type="ECO:0000256" key="1">
    <source>
        <dbReference type="SAM" id="MobiDB-lite"/>
    </source>
</evidence>
<dbReference type="Pfam" id="PF00583">
    <property type="entry name" value="Acetyltransf_1"/>
    <property type="match status" value="1"/>
</dbReference>
<protein>
    <recommendedName>
        <fullName evidence="2">N-acetyltransferase domain-containing protein</fullName>
    </recommendedName>
</protein>
<dbReference type="Gene3D" id="3.40.630.30">
    <property type="match status" value="1"/>
</dbReference>
<gene>
    <name evidence="3" type="ORF">GCM10008171_29150</name>
</gene>
<sequence>MPTKGTKGRGGGADGEAWRIEHKGRRAGQVFINRIDQPPVGPHASIQIYLNQTSQGRGIGRLGYHLACSQSRYDVIYAHMQKSNLASARAAEAAGFVDAALPEERQRLLVWRRQSAPASVEPPSSASPVTGPQSPATTTADQPDHEQPPSEPQQS</sequence>